<evidence type="ECO:0000313" key="3">
    <source>
        <dbReference type="Proteomes" id="UP001499909"/>
    </source>
</evidence>
<dbReference type="EMBL" id="BAABDH010000003">
    <property type="protein sequence ID" value="GAA3918363.1"/>
    <property type="molecule type" value="Genomic_DNA"/>
</dbReference>
<proteinExistence type="predicted"/>
<dbReference type="PANTHER" id="PTHR40396">
    <property type="entry name" value="ATPASE-LIKE PROTEIN"/>
    <property type="match status" value="1"/>
</dbReference>
<dbReference type="Pfam" id="PF13304">
    <property type="entry name" value="AAA_21"/>
    <property type="match status" value="1"/>
</dbReference>
<dbReference type="InterPro" id="IPR014555">
    <property type="entry name" value="RecF-like"/>
</dbReference>
<evidence type="ECO:0000259" key="1">
    <source>
        <dbReference type="Pfam" id="PF13304"/>
    </source>
</evidence>
<protein>
    <submittedName>
        <fullName evidence="2">AAA family ATPase</fullName>
    </submittedName>
</protein>
<comment type="caution">
    <text evidence="2">The sequence shown here is derived from an EMBL/GenBank/DDBJ whole genome shotgun (WGS) entry which is preliminary data.</text>
</comment>
<reference evidence="3" key="1">
    <citation type="journal article" date="2019" name="Int. J. Syst. Evol. Microbiol.">
        <title>The Global Catalogue of Microorganisms (GCM) 10K type strain sequencing project: providing services to taxonomists for standard genome sequencing and annotation.</title>
        <authorList>
            <consortium name="The Broad Institute Genomics Platform"/>
            <consortium name="The Broad Institute Genome Sequencing Center for Infectious Disease"/>
            <person name="Wu L."/>
            <person name="Ma J."/>
        </authorList>
    </citation>
    <scope>NUCLEOTIDE SEQUENCE [LARGE SCALE GENOMIC DNA]</scope>
    <source>
        <strain evidence="3">JCM 17214</strain>
    </source>
</reference>
<dbReference type="Gene3D" id="3.40.50.300">
    <property type="entry name" value="P-loop containing nucleotide triphosphate hydrolases"/>
    <property type="match status" value="1"/>
</dbReference>
<dbReference type="PANTHER" id="PTHR40396:SF1">
    <property type="entry name" value="ATPASE AAA-TYPE CORE DOMAIN-CONTAINING PROTEIN"/>
    <property type="match status" value="1"/>
</dbReference>
<name>A0ABP7MDG7_9BACT</name>
<dbReference type="InterPro" id="IPR003959">
    <property type="entry name" value="ATPase_AAA_core"/>
</dbReference>
<keyword evidence="3" id="KW-1185">Reference proteome</keyword>
<evidence type="ECO:0000313" key="2">
    <source>
        <dbReference type="EMBL" id="GAA3918363.1"/>
    </source>
</evidence>
<dbReference type="InterPro" id="IPR027417">
    <property type="entry name" value="P-loop_NTPase"/>
</dbReference>
<dbReference type="RefSeq" id="WP_345108565.1">
    <property type="nucleotide sequence ID" value="NZ_BAABDH010000003.1"/>
</dbReference>
<sequence>MPESAAAPGFPRLTYLRIKNYRALRDVELRDLTPLTVFIGPNGSGKSTVLDALAFLAEAVSGNLQQAWEKRNRFAGMRTRGSEETIQITLTIDGLSPQGSMTYHVELDERENKIFLADEWVKIGGEGKKIFKANRLNTGEWSEITSETEKSDHEVEKNEKYPENGSMLVATTVDLMIGYAFVFNRRLSGIISPLKTFLTSYRYIHLTDDHLKGYSDAGPREKLSANGDNLPNVLYYLHTKHPAALARVTEKLRRWVPQLADVVPEITSDERLLLRFRDAAFTQPLPAQYMSEGTMRLAALLTLLYEPNATGLLGLEEPENELHPHLLPRLAEELVKATETRQLLVATHSPFLLDALEPAQVWILHRGTDGYTQATRTADIPQVKELVEDGSPLGYLWTSNFFRLGDPLAPRPSAAQ</sequence>
<organism evidence="2 3">
    <name type="scientific">Hymenobacter algoricola</name>
    <dbReference type="NCBI Taxonomy" id="486267"/>
    <lineage>
        <taxon>Bacteria</taxon>
        <taxon>Pseudomonadati</taxon>
        <taxon>Bacteroidota</taxon>
        <taxon>Cytophagia</taxon>
        <taxon>Cytophagales</taxon>
        <taxon>Hymenobacteraceae</taxon>
        <taxon>Hymenobacter</taxon>
    </lineage>
</organism>
<accession>A0ABP7MDG7</accession>
<gene>
    <name evidence="2" type="ORF">GCM10022406_01220</name>
</gene>
<dbReference type="PIRSF" id="PIRSF029347">
    <property type="entry name" value="RecF"/>
    <property type="match status" value="1"/>
</dbReference>
<dbReference type="Proteomes" id="UP001499909">
    <property type="component" value="Unassembled WGS sequence"/>
</dbReference>
<dbReference type="SUPFAM" id="SSF52540">
    <property type="entry name" value="P-loop containing nucleoside triphosphate hydrolases"/>
    <property type="match status" value="1"/>
</dbReference>
<feature type="domain" description="ATPase AAA-type core" evidence="1">
    <location>
        <begin position="35"/>
        <end position="354"/>
    </location>
</feature>